<dbReference type="OrthoDB" id="1913204at2759"/>
<sequence length="293" mass="32714">MEFDDNGGNHNEMWEWRGEEYDLQRVSLNDVSHCLWGDVNQNGFLYMLDEQTPIKDCTELSCQVSDIGDYSDKGLEECLDSSQIKRRRMLQFTSEGNEVAECSMMEDGISGNFHWDSQWNFEFSDDQCALNCDGLDQSSEGWLVDCLNESKENSGSKEMSRNNSMASTDHPDVSELYNISPETGANVVEDRSIPAQLKILTGSESVIDPPTKFATSVAYPFALIKPCGAHGDLTLHDINERIHAKPMSKIKHKKDEDSIAYSTSAFSGKPVVVKTKIRTEGGKGSITITRTRG</sequence>
<keyword evidence="1" id="KW-1185">Reference proteome</keyword>
<dbReference type="PANTHER" id="PTHR33385:SF4">
    <property type="entry name" value="PROTEIN XRI1"/>
    <property type="match status" value="1"/>
</dbReference>
<name>A0A6P5F0P5_ANACO</name>
<dbReference type="InterPro" id="IPR039933">
    <property type="entry name" value="XRI1"/>
</dbReference>
<organism evidence="1 2">
    <name type="scientific">Ananas comosus</name>
    <name type="common">Pineapple</name>
    <name type="synonym">Ananas ananas</name>
    <dbReference type="NCBI Taxonomy" id="4615"/>
    <lineage>
        <taxon>Eukaryota</taxon>
        <taxon>Viridiplantae</taxon>
        <taxon>Streptophyta</taxon>
        <taxon>Embryophyta</taxon>
        <taxon>Tracheophyta</taxon>
        <taxon>Spermatophyta</taxon>
        <taxon>Magnoliopsida</taxon>
        <taxon>Liliopsida</taxon>
        <taxon>Poales</taxon>
        <taxon>Bromeliaceae</taxon>
        <taxon>Bromelioideae</taxon>
        <taxon>Ananas</taxon>
    </lineage>
</organism>
<reference evidence="1" key="1">
    <citation type="journal article" date="2015" name="Nat. Genet.">
        <title>The pineapple genome and the evolution of CAM photosynthesis.</title>
        <authorList>
            <person name="Ming R."/>
            <person name="VanBuren R."/>
            <person name="Wai C.M."/>
            <person name="Tang H."/>
            <person name="Schatz M.C."/>
            <person name="Bowers J.E."/>
            <person name="Lyons E."/>
            <person name="Wang M.L."/>
            <person name="Chen J."/>
            <person name="Biggers E."/>
            <person name="Zhang J."/>
            <person name="Huang L."/>
            <person name="Zhang L."/>
            <person name="Miao W."/>
            <person name="Zhang J."/>
            <person name="Ye Z."/>
            <person name="Miao C."/>
            <person name="Lin Z."/>
            <person name="Wang H."/>
            <person name="Zhou H."/>
            <person name="Yim W.C."/>
            <person name="Priest H.D."/>
            <person name="Zheng C."/>
            <person name="Woodhouse M."/>
            <person name="Edger P.P."/>
            <person name="Guyot R."/>
            <person name="Guo H.B."/>
            <person name="Guo H."/>
            <person name="Zheng G."/>
            <person name="Singh R."/>
            <person name="Sharma A."/>
            <person name="Min X."/>
            <person name="Zheng Y."/>
            <person name="Lee H."/>
            <person name="Gurtowski J."/>
            <person name="Sedlazeck F.J."/>
            <person name="Harkess A."/>
            <person name="McKain M.R."/>
            <person name="Liao Z."/>
            <person name="Fang J."/>
            <person name="Liu J."/>
            <person name="Zhang X."/>
            <person name="Zhang Q."/>
            <person name="Hu W."/>
            <person name="Qin Y."/>
            <person name="Wang K."/>
            <person name="Chen L.Y."/>
            <person name="Shirley N."/>
            <person name="Lin Y.R."/>
            <person name="Liu L.Y."/>
            <person name="Hernandez A.G."/>
            <person name="Wright C.L."/>
            <person name="Bulone V."/>
            <person name="Tuskan G.A."/>
            <person name="Heath K."/>
            <person name="Zee F."/>
            <person name="Moore P.H."/>
            <person name="Sunkar R."/>
            <person name="Leebens-Mack J.H."/>
            <person name="Mockler T."/>
            <person name="Bennetzen J.L."/>
            <person name="Freeling M."/>
            <person name="Sankoff D."/>
            <person name="Paterson A.H."/>
            <person name="Zhu X."/>
            <person name="Yang X."/>
            <person name="Smith J.A."/>
            <person name="Cushman J.C."/>
            <person name="Paull R.E."/>
            <person name="Yu Q."/>
        </authorList>
    </citation>
    <scope>NUCLEOTIDE SEQUENCE [LARGE SCALE GENOMIC DNA]</scope>
    <source>
        <strain evidence="1">cv. F153</strain>
    </source>
</reference>
<dbReference type="GO" id="GO:0007143">
    <property type="term" value="P:female meiotic nuclear division"/>
    <property type="evidence" value="ECO:0007669"/>
    <property type="project" value="InterPro"/>
</dbReference>
<accession>A0A6P5F0P5</accession>
<dbReference type="AlphaFoldDB" id="A0A6P5F0P5"/>
<protein>
    <submittedName>
        <fullName evidence="2">Protein XRI1-like isoform X1</fullName>
    </submittedName>
</protein>
<reference evidence="2" key="2">
    <citation type="submission" date="2025-08" db="UniProtKB">
        <authorList>
            <consortium name="RefSeq"/>
        </authorList>
    </citation>
    <scope>IDENTIFICATION</scope>
    <source>
        <tissue evidence="2">Leaf</tissue>
    </source>
</reference>
<evidence type="ECO:0000313" key="2">
    <source>
        <dbReference type="RefSeq" id="XP_020089414.1"/>
    </source>
</evidence>
<dbReference type="GeneID" id="109710983"/>
<dbReference type="Proteomes" id="UP000515123">
    <property type="component" value="Linkage group 5"/>
</dbReference>
<proteinExistence type="predicted"/>
<gene>
    <name evidence="2" type="primary">LOC109710983</name>
</gene>
<dbReference type="GO" id="GO:0007140">
    <property type="term" value="P:male meiotic nuclear division"/>
    <property type="evidence" value="ECO:0007669"/>
    <property type="project" value="InterPro"/>
</dbReference>
<dbReference type="RefSeq" id="XP_020089414.1">
    <property type="nucleotide sequence ID" value="XM_020233825.1"/>
</dbReference>
<evidence type="ECO:0000313" key="1">
    <source>
        <dbReference type="Proteomes" id="UP000515123"/>
    </source>
</evidence>
<dbReference type="PANTHER" id="PTHR33385">
    <property type="entry name" value="PROTEIN XRI1"/>
    <property type="match status" value="1"/>
</dbReference>